<dbReference type="InterPro" id="IPR003692">
    <property type="entry name" value="Hydantoinase_B"/>
</dbReference>
<comment type="caution">
    <text evidence="2">The sequence shown here is derived from an EMBL/GenBank/DDBJ whole genome shotgun (WGS) entry which is preliminary data.</text>
</comment>
<dbReference type="Pfam" id="PF02538">
    <property type="entry name" value="Hydantoinase_B"/>
    <property type="match status" value="1"/>
</dbReference>
<organism evidence="2 3">
    <name type="scientific">Pantoea osteomyelitidis</name>
    <dbReference type="NCBI Taxonomy" id="3230026"/>
    <lineage>
        <taxon>Bacteria</taxon>
        <taxon>Pseudomonadati</taxon>
        <taxon>Pseudomonadota</taxon>
        <taxon>Gammaproteobacteria</taxon>
        <taxon>Enterobacterales</taxon>
        <taxon>Erwiniaceae</taxon>
        <taxon>Pantoea</taxon>
    </lineage>
</organism>
<dbReference type="PANTHER" id="PTHR11365:SF23">
    <property type="entry name" value="HYPOTHETICAL 5-OXOPROLINASE (EUROFUNG)-RELATED"/>
    <property type="match status" value="1"/>
</dbReference>
<proteinExistence type="predicted"/>
<keyword evidence="3" id="KW-1185">Reference proteome</keyword>
<dbReference type="Proteomes" id="UP001611251">
    <property type="component" value="Unassembled WGS sequence"/>
</dbReference>
<gene>
    <name evidence="2" type="ORF">ABU178_12155</name>
</gene>
<dbReference type="PANTHER" id="PTHR11365">
    <property type="entry name" value="5-OXOPROLINASE RELATED"/>
    <property type="match status" value="1"/>
</dbReference>
<name>A0ABW7PYF4_9GAMM</name>
<sequence>MAIDGRNLQILANYCAAAADAMAFTLMRTAHSTFVKETEDFSCQIVSRDGLAFASPRSFGAPWYSGIDYGPVLALIDSYQPGDICITNDSYAGNVATHSPDIHIWKPVFHQDEIVCFVVGHIHNTDVGGAVPASLSRSLTEIVQEGIRIPPLKIVRNGTLNEEVASIMRLNVRVPDQNWGDFKAQIASVNVGERKIHEIIARFGVEDFLQGIEGILDYAERQARSIIATIPDGEYFYADYADEDGEGGYPCRVAITLRVTGETLELDYTGSDPQLASSLNMPTGGRERHPLALVGVTYVLSTLDRSLLLNAGTLRPTRAILPPGTVMNCEAPAAVGMRSLTCALSQIATVGVFSQAMPDRLPANSPGGNSIMNIRTVDEQNRSVVASLGPVGGGAGGTPHHDGPDGSGGLSAFLKNTPIEINEAEVPIRFHRYGLVPDSAGAGRFRGGLATEMAFELFVPDTLITARNRNRSVFASAGAVGGKAGALSTFTTLRDGQQLEHGNTDVIRCQPGDIVQVRGPGAGGYGLPSQRAAQAVLQDVRCGFVSLSAARSDYGVAIVEGRVDEAETARLRAAMPQQAAAHFDHGAARTQFEAQWDRARYQLLTCFLLQAPVSWRYFLKHQVFKAVETNQHGELPLTTQMTQIFTELRQRYPAAGWSLTP</sequence>
<reference evidence="2 3" key="1">
    <citation type="submission" date="2024-08" db="EMBL/GenBank/DDBJ databases">
        <title>Pantoea ronii - a newly identified human opportunistic pathogen.</title>
        <authorList>
            <person name="Keidar-Friedman D."/>
            <person name="Sorek N."/>
            <person name="Leshin-Carmel D."/>
            <person name="Tsur A."/>
            <person name="Amsalem M."/>
            <person name="Tolkach D."/>
            <person name="Brosh-Nissimov T."/>
        </authorList>
    </citation>
    <scope>NUCLEOTIDE SEQUENCE [LARGE SCALE GENOMIC DNA]</scope>
    <source>
        <strain evidence="2 3">AA23256</strain>
    </source>
</reference>
<feature type="domain" description="Hydantoinase B/oxoprolinase" evidence="1">
    <location>
        <begin position="7"/>
        <end position="528"/>
    </location>
</feature>
<dbReference type="RefSeq" id="WP_397215125.1">
    <property type="nucleotide sequence ID" value="NZ_JBGFSN010000004.1"/>
</dbReference>
<dbReference type="EMBL" id="JBGFSN010000004">
    <property type="protein sequence ID" value="MFH8134920.1"/>
    <property type="molecule type" value="Genomic_DNA"/>
</dbReference>
<protein>
    <submittedName>
        <fullName evidence="2">Hydantoinase B/oxoprolinase family protein</fullName>
    </submittedName>
</protein>
<dbReference type="InterPro" id="IPR045079">
    <property type="entry name" value="Oxoprolinase-like"/>
</dbReference>
<evidence type="ECO:0000313" key="3">
    <source>
        <dbReference type="Proteomes" id="UP001611251"/>
    </source>
</evidence>
<evidence type="ECO:0000259" key="1">
    <source>
        <dbReference type="Pfam" id="PF02538"/>
    </source>
</evidence>
<evidence type="ECO:0000313" key="2">
    <source>
        <dbReference type="EMBL" id="MFH8134920.1"/>
    </source>
</evidence>
<accession>A0ABW7PYF4</accession>